<proteinExistence type="predicted"/>
<evidence type="ECO:0000313" key="2">
    <source>
        <dbReference type="Proteomes" id="UP000006447"/>
    </source>
</evidence>
<gene>
    <name evidence="1" type="ORF">W59_11851</name>
</gene>
<evidence type="ECO:0000313" key="1">
    <source>
        <dbReference type="EMBL" id="EID79750.1"/>
    </source>
</evidence>
<organism evidence="1 2">
    <name type="scientific">Rhodococcus opacus RKJ300 = JCM 13270</name>
    <dbReference type="NCBI Taxonomy" id="1165867"/>
    <lineage>
        <taxon>Bacteria</taxon>
        <taxon>Bacillati</taxon>
        <taxon>Actinomycetota</taxon>
        <taxon>Actinomycetes</taxon>
        <taxon>Mycobacteriales</taxon>
        <taxon>Nocardiaceae</taxon>
        <taxon>Rhodococcus</taxon>
    </lineage>
</organism>
<reference evidence="1 2" key="1">
    <citation type="journal article" date="2012" name="J. Bacteriol.">
        <title>Draft genome sequence of the nitrophenol-degrading actinomycete Rhodococcus imtechensis RKJ300.</title>
        <authorList>
            <person name="Vikram S."/>
            <person name="Kumar S."/>
            <person name="Subramanian S."/>
            <person name="Raghava G.P."/>
        </authorList>
    </citation>
    <scope>NUCLEOTIDE SEQUENCE [LARGE SCALE GENOMIC DNA]</scope>
    <source>
        <strain evidence="1 2">RKJ300</strain>
    </source>
</reference>
<accession>I0WTN4</accession>
<dbReference type="AlphaFoldDB" id="I0WTN4"/>
<dbReference type="Proteomes" id="UP000006447">
    <property type="component" value="Unassembled WGS sequence"/>
</dbReference>
<name>I0WTN4_RHOOP</name>
<dbReference type="EMBL" id="AJJH01000057">
    <property type="protein sequence ID" value="EID79750.1"/>
    <property type="molecule type" value="Genomic_DNA"/>
</dbReference>
<sequence>MEQTGGDVPQGVGYDDAAFAEAKRHGDANQRDWELRFLSALARRVTTRTPGSRAWEVHTLALGIDQLTVVVRAWSHDPPYNSRLLGLHEHLPTIRRGFGNVDDPETVAGVWYDEIFTPLSWPQGHPDADGIYWKN</sequence>
<comment type="caution">
    <text evidence="1">The sequence shown here is derived from an EMBL/GenBank/DDBJ whole genome shotgun (WGS) entry which is preliminary data.</text>
</comment>
<protein>
    <submittedName>
        <fullName evidence="1">Uncharacterized protein</fullName>
    </submittedName>
</protein>
<dbReference type="RefSeq" id="WP_007297372.1">
    <property type="nucleotide sequence ID" value="NZ_AJJH01000057.1"/>
</dbReference>